<dbReference type="GO" id="GO:0016887">
    <property type="term" value="F:ATP hydrolysis activity"/>
    <property type="evidence" value="ECO:0007669"/>
    <property type="project" value="InterPro"/>
</dbReference>
<feature type="compositionally biased region" description="Polar residues" evidence="4">
    <location>
        <begin position="1039"/>
        <end position="1048"/>
    </location>
</feature>
<keyword evidence="7" id="KW-1185">Reference proteome</keyword>
<feature type="region of interest" description="Disordered" evidence="4">
    <location>
        <begin position="2135"/>
        <end position="2198"/>
    </location>
</feature>
<dbReference type="SMART" id="SM00033">
    <property type="entry name" value="CH"/>
    <property type="match status" value="1"/>
</dbReference>
<feature type="compositionally biased region" description="Polar residues" evidence="4">
    <location>
        <begin position="937"/>
        <end position="947"/>
    </location>
</feature>
<feature type="region of interest" description="Disordered" evidence="4">
    <location>
        <begin position="1687"/>
        <end position="1724"/>
    </location>
</feature>
<dbReference type="Pfam" id="PF00307">
    <property type="entry name" value="CH"/>
    <property type="match status" value="1"/>
</dbReference>
<feature type="compositionally biased region" description="Polar residues" evidence="4">
    <location>
        <begin position="1103"/>
        <end position="1112"/>
    </location>
</feature>
<feature type="compositionally biased region" description="Polar residues" evidence="4">
    <location>
        <begin position="797"/>
        <end position="828"/>
    </location>
</feature>
<dbReference type="SUPFAM" id="SSF47576">
    <property type="entry name" value="Calponin-homology domain, CH-domain"/>
    <property type="match status" value="1"/>
</dbReference>
<feature type="compositionally biased region" description="Acidic residues" evidence="4">
    <location>
        <begin position="302"/>
        <end position="316"/>
    </location>
</feature>
<feature type="compositionally biased region" description="Polar residues" evidence="4">
    <location>
        <begin position="1605"/>
        <end position="1619"/>
    </location>
</feature>
<feature type="compositionally biased region" description="Low complexity" evidence="4">
    <location>
        <begin position="494"/>
        <end position="509"/>
    </location>
</feature>
<evidence type="ECO:0000259" key="5">
    <source>
        <dbReference type="PROSITE" id="PS50021"/>
    </source>
</evidence>
<dbReference type="Proteomes" id="UP000007635">
    <property type="component" value="Chromosome IV"/>
</dbReference>
<feature type="region of interest" description="Disordered" evidence="4">
    <location>
        <begin position="657"/>
        <end position="698"/>
    </location>
</feature>
<feature type="compositionally biased region" description="Low complexity" evidence="4">
    <location>
        <begin position="288"/>
        <end position="298"/>
    </location>
</feature>
<feature type="compositionally biased region" description="Low complexity" evidence="4">
    <location>
        <begin position="863"/>
        <end position="882"/>
    </location>
</feature>
<dbReference type="Pfam" id="PF25408">
    <property type="entry name" value="AAA_lid_NAV1"/>
    <property type="match status" value="1"/>
</dbReference>
<feature type="region of interest" description="Disordered" evidence="4">
    <location>
        <begin position="780"/>
        <end position="1265"/>
    </location>
</feature>
<dbReference type="InterPro" id="IPR057568">
    <property type="entry name" value="CortBP2_NAV1-like_AAA_lid"/>
</dbReference>
<dbReference type="InterPro" id="IPR036872">
    <property type="entry name" value="CH_dom_sf"/>
</dbReference>
<feature type="compositionally biased region" description="Low complexity" evidence="4">
    <location>
        <begin position="148"/>
        <end position="175"/>
    </location>
</feature>
<feature type="compositionally biased region" description="Basic and acidic residues" evidence="4">
    <location>
        <begin position="922"/>
        <end position="934"/>
    </location>
</feature>
<feature type="compositionally biased region" description="Polar residues" evidence="4">
    <location>
        <begin position="1169"/>
        <end position="1179"/>
    </location>
</feature>
<dbReference type="InterPro" id="IPR001715">
    <property type="entry name" value="CH_dom"/>
</dbReference>
<feature type="compositionally biased region" description="Basic residues" evidence="4">
    <location>
        <begin position="1570"/>
        <end position="1591"/>
    </location>
</feature>
<evidence type="ECO:0000313" key="6">
    <source>
        <dbReference type="Ensembl" id="ENSGACP00000047100.1"/>
    </source>
</evidence>
<dbReference type="SUPFAM" id="SSF52540">
    <property type="entry name" value="P-loop containing nucleoside triphosphate hydrolases"/>
    <property type="match status" value="2"/>
</dbReference>
<feature type="compositionally biased region" description="Low complexity" evidence="4">
    <location>
        <begin position="1070"/>
        <end position="1081"/>
    </location>
</feature>
<feature type="compositionally biased region" description="Low complexity" evidence="4">
    <location>
        <begin position="677"/>
        <end position="689"/>
    </location>
</feature>
<dbReference type="Ensembl" id="ENSGACT00000043485.1">
    <property type="protein sequence ID" value="ENSGACP00000047100.1"/>
    <property type="gene ID" value="ENSGACG00000019472.2"/>
</dbReference>
<dbReference type="PANTHER" id="PTHR12784:SF18">
    <property type="entry name" value="NEURON NAVIGATOR 3"/>
    <property type="match status" value="1"/>
</dbReference>
<feature type="compositionally biased region" description="Low complexity" evidence="4">
    <location>
        <begin position="780"/>
        <end position="796"/>
    </location>
</feature>
<feature type="compositionally biased region" description="Low complexity" evidence="4">
    <location>
        <begin position="1711"/>
        <end position="1724"/>
    </location>
</feature>
<feature type="compositionally biased region" description="Polar residues" evidence="4">
    <location>
        <begin position="2137"/>
        <end position="2153"/>
    </location>
</feature>
<dbReference type="FunFam" id="3.40.50.300:FF:000316">
    <property type="entry name" value="Putative neuron navigator 3"/>
    <property type="match status" value="1"/>
</dbReference>
<feature type="coiled-coil region" evidence="3">
    <location>
        <begin position="1445"/>
        <end position="1521"/>
    </location>
</feature>
<evidence type="ECO:0000256" key="2">
    <source>
        <dbReference type="ARBA" id="ARBA00023054"/>
    </source>
</evidence>
<dbReference type="PANTHER" id="PTHR12784">
    <property type="entry name" value="STEERIN"/>
    <property type="match status" value="1"/>
</dbReference>
<feature type="compositionally biased region" description="Polar residues" evidence="4">
    <location>
        <begin position="200"/>
        <end position="211"/>
    </location>
</feature>
<feature type="compositionally biased region" description="Polar residues" evidence="4">
    <location>
        <begin position="442"/>
        <end position="460"/>
    </location>
</feature>
<dbReference type="InterPro" id="IPR003959">
    <property type="entry name" value="ATPase_AAA_core"/>
</dbReference>
<feature type="compositionally biased region" description="Polar residues" evidence="4">
    <location>
        <begin position="1334"/>
        <end position="1347"/>
    </location>
</feature>
<dbReference type="InterPro" id="IPR057126">
    <property type="entry name" value="NAV1-like_ubiquitin-like"/>
</dbReference>
<dbReference type="PROSITE" id="PS50021">
    <property type="entry name" value="CH"/>
    <property type="match status" value="1"/>
</dbReference>
<feature type="compositionally biased region" description="Low complexity" evidence="4">
    <location>
        <begin position="988"/>
        <end position="1002"/>
    </location>
</feature>
<evidence type="ECO:0000256" key="3">
    <source>
        <dbReference type="SAM" id="Coils"/>
    </source>
</evidence>
<dbReference type="GeneTree" id="ENSGT00940000158014"/>
<feature type="compositionally biased region" description="Low complexity" evidence="4">
    <location>
        <begin position="1544"/>
        <end position="1563"/>
    </location>
</feature>
<keyword evidence="2 3" id="KW-0175">Coiled coil</keyword>
<accession>A0AAQ4Q7U4</accession>
<dbReference type="Pfam" id="PF23092">
    <property type="entry name" value="Ubiquitin_6"/>
    <property type="match status" value="1"/>
</dbReference>
<feature type="domain" description="Calponin-homology (CH)" evidence="5">
    <location>
        <begin position="1"/>
        <end position="88"/>
    </location>
</feature>
<reference evidence="6 7" key="1">
    <citation type="journal article" date="2021" name="G3 (Bethesda)">
        <title>Improved contiguity of the threespine stickleback genome using long-read sequencing.</title>
        <authorList>
            <person name="Nath S."/>
            <person name="Shaw D.E."/>
            <person name="White M.A."/>
        </authorList>
    </citation>
    <scope>NUCLEOTIDE SEQUENCE [LARGE SCALE GENOMIC DNA]</scope>
    <source>
        <strain evidence="6 7">Lake Benthic</strain>
    </source>
</reference>
<dbReference type="Pfam" id="PF00004">
    <property type="entry name" value="AAA"/>
    <property type="match status" value="1"/>
</dbReference>
<reference evidence="6" key="2">
    <citation type="submission" date="2025-08" db="UniProtKB">
        <authorList>
            <consortium name="Ensembl"/>
        </authorList>
    </citation>
    <scope>IDENTIFICATION</scope>
</reference>
<comment type="similarity">
    <text evidence="1">Belongs to the Nav/unc-53 family.</text>
</comment>
<dbReference type="Gene3D" id="1.10.418.10">
    <property type="entry name" value="Calponin-like domain"/>
    <property type="match status" value="1"/>
</dbReference>
<feature type="region of interest" description="Disordered" evidence="4">
    <location>
        <begin position="1279"/>
        <end position="1322"/>
    </location>
</feature>
<feature type="region of interest" description="Disordered" evidence="4">
    <location>
        <begin position="107"/>
        <end position="522"/>
    </location>
</feature>
<feature type="compositionally biased region" description="Gly residues" evidence="4">
    <location>
        <begin position="263"/>
        <end position="273"/>
    </location>
</feature>
<evidence type="ECO:0000256" key="1">
    <source>
        <dbReference type="ARBA" id="ARBA00006255"/>
    </source>
</evidence>
<dbReference type="CDD" id="cd00009">
    <property type="entry name" value="AAA"/>
    <property type="match status" value="1"/>
</dbReference>
<organism evidence="6 7">
    <name type="scientific">Gasterosteus aculeatus aculeatus</name>
    <name type="common">three-spined stickleback</name>
    <dbReference type="NCBI Taxonomy" id="481459"/>
    <lineage>
        <taxon>Eukaryota</taxon>
        <taxon>Metazoa</taxon>
        <taxon>Chordata</taxon>
        <taxon>Craniata</taxon>
        <taxon>Vertebrata</taxon>
        <taxon>Euteleostomi</taxon>
        <taxon>Actinopterygii</taxon>
        <taxon>Neopterygii</taxon>
        <taxon>Teleostei</taxon>
        <taxon>Neoteleostei</taxon>
        <taxon>Acanthomorphata</taxon>
        <taxon>Eupercaria</taxon>
        <taxon>Perciformes</taxon>
        <taxon>Cottioidei</taxon>
        <taxon>Gasterosteales</taxon>
        <taxon>Gasterosteidae</taxon>
        <taxon>Gasterosteus</taxon>
    </lineage>
</organism>
<dbReference type="InterPro" id="IPR027417">
    <property type="entry name" value="P-loop_NTPase"/>
</dbReference>
<feature type="compositionally biased region" description="Low complexity" evidence="4">
    <location>
        <begin position="1236"/>
        <end position="1249"/>
    </location>
</feature>
<dbReference type="InterPro" id="IPR003593">
    <property type="entry name" value="AAA+_ATPase"/>
</dbReference>
<sequence>QRLIKDLSQDVTDGVLLAQIIQIIANEKVEDINGSPRSQSQMIENVDACLSFLDARGVNVQGLSAEEIRNGNLKSILGLFFILSRYKQQQQQQQQYYQSLVELSQQTSSGAPTAGGPRTQEMQSSLTARYASPPGHSGIGSPQKKNTRLPGPSRAPAAGGGSSRSPGSSNLNRRSQSFNSIDKSKPLQYASGNDRGESGTVPTSLSGQQLASAIPSHAAGKSWRSKSMNLKHSATSSMLASPTHSPILSPQASEGLHPHGGDGSKAGSAGSGGAQRSMLEKFRLINPRSASRASASVAEMSLQEEDDMLEYGEEELTPTGSVCSSSGNNATSKQMSTKTTAPSLAAPSRTSSSSNPSFSKASANGSRSVASSKDKEDRGRSGKSSKDSSPPKEERESFADPTKKTSKIASLIPKGGKPSSGKKDGGTSSATSSIPKSGLKAPSQTASKPQSQATLNSSGNMRGGEGDRAKLTKGGQGGSFYIQRPGGGPEGKRTSMTSSTSTSALSGTSGIMGGGALGGNGVVQLPQQQQHNHPNTATVAPFMYRTFSENDCTMVAPADPCLSPTKGELVYSKTAKQCLEEISGEDPETRRMRTVKNIADLRQNLEETMSNLRGTQISHSTLETTFDTTVTTEVNGRSLPALTTRSSPMAWRLGQTQTPRLQAGDAPSLPSSYAAPRASTTSAGTTTGRYSGHSDPSRFVYSAPLRRAAAGGRGAEQGESAAGGKQMEVAGYVSDGDILGRNGRTDEITSQNIPVGPDVRVAAVARSEITEQTRQPAFFSSCSWDDSSSVSSGLSDTLDNISTDDLNTATYSAASSSRKTKGVQSQKGSRSKHAEQEVSSSWAGAEDLKKVEEELDASMDPGSGSSRWKPSSSSSTAQAQSQYEDAGQKATQTGSWRRGMTAQVGITPPRTKGASAAHKTPGKTDDAKASEKGKAPSKSSPAIQRSPSDAGKSSGDEGKKPPSGIGRPPTTASFGYKKIPGSSGTLITSSGATLASGSATLGKAPKSSAALGKGTGIGGVRKTSLDGTQPQDDGVLLSCSASKVTLQYRSLPRPAKSPSGTAAGRGGHRSSSTSIDSNVSSKPAGTAPTQAGAKRRDGKVGSDRSSPITINQTDKEKVAVSDQDAASGLSTSPKSSPTSSSTSQSGLRQPGSKYPDIASPTFRRLFGTKASSKASSPGTPDSGKCPSILGSPHGTLARQASLDSPSSGTGSLGSAGGLSGGSSPLYGKTPDLCTDSPASSPASGLSLPSNARPWPACSSSAGSKDTLSCQSMTSLHTSSESIDLPLGHHGSKVTRTGSVKSTLSEGMPLDRNTLPKKGLRQTSHEEGMEWLRSHSTGGLQDTGSQSPLSPPGASCTNTGKYHYSNLLSPTNICQYNLQPGSTNMSRSNSIPAQDSFDLYGEGHPLGGSATSLEDRPGRGISRSGSFRDSTDEVHGSSLSLVSSTSSLYSAQIRKLRRELDASQEKVATLTSQLSTNVSLFTSFLCVILCFNNRVALQESELVELRETIETLKTQNTDAQTAIQVALNGPDHLHKDLRMRRQHSSESMSSINSAASHSSMGSMGKDAEDKKKKKKSWLRSSFKHAFSKKKTKSQSAHDEMEETIDSLPSSPKLQHNNRQGSIGTLHPRLCECTEAEAETILLLKNELREKELKLTDIRLEALSSAHHLDQIREAMNRMQNEIEALKAENDRLKSSGNATPTATPVKAARPPSETSSTSSSSSRQSLGLSLNNLNITDTIMSDILLDESYEGNLRKEGRSVRIVVTICSGPYTTKVTAHLIGSIGVSGKTKWDVLDGVIRRLFKEYVFRVDPHTSLGLSSDSIVSYRIGEVVRSHASEVPELLPCGYLVGDNNVIKVNLKGVKENSIDSLVFDTLIPKPVVQRYLNLLMEHRRIILSGPSGTGKSFLAAKLAEYIISQMGRPVTEHNVASFNVDQNSSKDLRQYLSNLAEQCNSEETDTELPTVVILDNLHHIGSLSDIFNGFLNCKYYKCPYVIGTMNQGVSSSPNLELHHNFRWVLCTNHTEPVRGFLGRFLRRKLIETEIDKSMRSNDLIKIIDWIPKTWQHLNGFLEAHSSSDVTIGPRLFLSCPMDVEGSRVWFTDLWNYSLVPYLLEAVREGLQVDGQSLLQLRPEDVGYDGYSSSKEGASSKQVSQSDTEGDPLMNMLLRLQEAANYSSTQSCDSDSTSHHDDQLDSSLESAL</sequence>
<feature type="compositionally biased region" description="Gly residues" evidence="4">
    <location>
        <begin position="1210"/>
        <end position="1220"/>
    </location>
</feature>
<feature type="region of interest" description="Disordered" evidence="4">
    <location>
        <begin position="1334"/>
        <end position="1353"/>
    </location>
</feature>
<evidence type="ECO:0000313" key="7">
    <source>
        <dbReference type="Proteomes" id="UP000007635"/>
    </source>
</evidence>
<feature type="compositionally biased region" description="Polar residues" evidence="4">
    <location>
        <begin position="225"/>
        <end position="252"/>
    </location>
</feature>
<feature type="compositionally biased region" description="Gly residues" evidence="4">
    <location>
        <begin position="510"/>
        <end position="521"/>
    </location>
</feature>
<feature type="compositionally biased region" description="Basic and acidic residues" evidence="4">
    <location>
        <begin position="372"/>
        <end position="403"/>
    </location>
</feature>
<protein>
    <submittedName>
        <fullName evidence="6">Neuron navigator 3</fullName>
    </submittedName>
</protein>
<proteinExistence type="inferred from homology"/>
<feature type="compositionally biased region" description="Low complexity" evidence="4">
    <location>
        <begin position="339"/>
        <end position="363"/>
    </location>
</feature>
<evidence type="ECO:0000256" key="4">
    <source>
        <dbReference type="SAM" id="MobiDB-lite"/>
    </source>
</evidence>
<dbReference type="SMART" id="SM00382">
    <property type="entry name" value="AAA"/>
    <property type="match status" value="1"/>
</dbReference>
<feature type="region of interest" description="Disordered" evidence="4">
    <location>
        <begin position="1538"/>
        <end position="1619"/>
    </location>
</feature>
<feature type="compositionally biased region" description="Low complexity" evidence="4">
    <location>
        <begin position="1127"/>
        <end position="1147"/>
    </location>
</feature>
<dbReference type="Gene3D" id="3.40.50.300">
    <property type="entry name" value="P-loop containing nucleotide triphosphate hydrolases"/>
    <property type="match status" value="1"/>
</dbReference>
<dbReference type="InterPro" id="IPR039041">
    <property type="entry name" value="Nav/unc-53"/>
</dbReference>
<feature type="compositionally biased region" description="Polar residues" evidence="4">
    <location>
        <begin position="318"/>
        <end position="338"/>
    </location>
</feature>
<feature type="compositionally biased region" description="Polar residues" evidence="4">
    <location>
        <begin position="1293"/>
        <end position="1304"/>
    </location>
</feature>
<dbReference type="GO" id="GO:0005524">
    <property type="term" value="F:ATP binding"/>
    <property type="evidence" value="ECO:0007669"/>
    <property type="project" value="InterPro"/>
</dbReference>
<dbReference type="GO" id="GO:0022008">
    <property type="term" value="P:neurogenesis"/>
    <property type="evidence" value="ECO:0007669"/>
    <property type="project" value="InterPro"/>
</dbReference>
<reference evidence="6" key="3">
    <citation type="submission" date="2025-09" db="UniProtKB">
        <authorList>
            <consortium name="Ensembl"/>
        </authorList>
    </citation>
    <scope>IDENTIFICATION</scope>
</reference>
<name>A0AAQ4Q7U4_GASAC</name>